<dbReference type="InterPro" id="IPR004640">
    <property type="entry name" value="HscB"/>
</dbReference>
<keyword evidence="2 4" id="KW-0143">Chaperone</keyword>
<dbReference type="SUPFAM" id="SSF47144">
    <property type="entry name" value="HSC20 (HSCB), C-terminal oligomerisation domain"/>
    <property type="match status" value="1"/>
</dbReference>
<dbReference type="HAMAP" id="MF_00682">
    <property type="entry name" value="HscB"/>
    <property type="match status" value="1"/>
</dbReference>
<dbReference type="InterPro" id="IPR036869">
    <property type="entry name" value="J_dom_sf"/>
</dbReference>
<comment type="subunit">
    <text evidence="4">Interacts with HscA and stimulates its ATPase activity.</text>
</comment>
<dbReference type="CDD" id="cd06257">
    <property type="entry name" value="DnaJ"/>
    <property type="match status" value="1"/>
</dbReference>
<dbReference type="PROSITE" id="PS50076">
    <property type="entry name" value="DNAJ_2"/>
    <property type="match status" value="1"/>
</dbReference>
<comment type="caution">
    <text evidence="6">The sequence shown here is derived from an EMBL/GenBank/DDBJ whole genome shotgun (WGS) entry which is preliminary data.</text>
</comment>
<reference evidence="7" key="1">
    <citation type="journal article" date="2019" name="Int. J. Syst. Evol. Microbiol.">
        <title>The Global Catalogue of Microorganisms (GCM) 10K type strain sequencing project: providing services to taxonomists for standard genome sequencing and annotation.</title>
        <authorList>
            <consortium name="The Broad Institute Genomics Platform"/>
            <consortium name="The Broad Institute Genome Sequencing Center for Infectious Disease"/>
            <person name="Wu L."/>
            <person name="Ma J."/>
        </authorList>
    </citation>
    <scope>NUCLEOTIDE SEQUENCE [LARGE SCALE GENOMIC DNA]</scope>
    <source>
        <strain evidence="7">NBRC 102407</strain>
    </source>
</reference>
<accession>A0ABQ6F9W1</accession>
<organism evidence="6 7">
    <name type="scientific">Zoogloea oryzae</name>
    <dbReference type="NCBI Taxonomy" id="310767"/>
    <lineage>
        <taxon>Bacteria</taxon>
        <taxon>Pseudomonadati</taxon>
        <taxon>Pseudomonadota</taxon>
        <taxon>Betaproteobacteria</taxon>
        <taxon>Rhodocyclales</taxon>
        <taxon>Zoogloeaceae</taxon>
        <taxon>Zoogloea</taxon>
    </lineage>
</organism>
<dbReference type="EMBL" id="BSPX01000012">
    <property type="protein sequence ID" value="GLT21739.1"/>
    <property type="molecule type" value="Genomic_DNA"/>
</dbReference>
<dbReference type="SUPFAM" id="SSF46565">
    <property type="entry name" value="Chaperone J-domain"/>
    <property type="match status" value="1"/>
</dbReference>
<evidence type="ECO:0000313" key="7">
    <source>
        <dbReference type="Proteomes" id="UP001157167"/>
    </source>
</evidence>
<dbReference type="RefSeq" id="WP_284187134.1">
    <property type="nucleotide sequence ID" value="NZ_BSPX01000012.1"/>
</dbReference>
<comment type="similarity">
    <text evidence="1 4">Belongs to the HscB family.</text>
</comment>
<dbReference type="Gene3D" id="1.20.1280.20">
    <property type="entry name" value="HscB, C-terminal domain"/>
    <property type="match status" value="1"/>
</dbReference>
<dbReference type="InterPro" id="IPR001623">
    <property type="entry name" value="DnaJ_domain"/>
</dbReference>
<proteinExistence type="inferred from homology"/>
<comment type="function">
    <text evidence="3 4">Co-chaperone involved in the maturation of iron-sulfur cluster-containing proteins. Seems to help targeting proteins to be folded toward HscA.</text>
</comment>
<dbReference type="NCBIfam" id="TIGR00714">
    <property type="entry name" value="hscB"/>
    <property type="match status" value="1"/>
</dbReference>
<evidence type="ECO:0000256" key="3">
    <source>
        <dbReference type="ARBA" id="ARBA00025596"/>
    </source>
</evidence>
<dbReference type="PANTHER" id="PTHR14021">
    <property type="entry name" value="IRON-SULFUR CLUSTER CO-CHAPERONE PROTEIN HSCB"/>
    <property type="match status" value="1"/>
</dbReference>
<feature type="domain" description="J" evidence="5">
    <location>
        <begin position="7"/>
        <end position="79"/>
    </location>
</feature>
<dbReference type="PANTHER" id="PTHR14021:SF15">
    <property type="entry name" value="IRON-SULFUR CLUSTER CO-CHAPERONE PROTEIN HSCB"/>
    <property type="match status" value="1"/>
</dbReference>
<evidence type="ECO:0000256" key="1">
    <source>
        <dbReference type="ARBA" id="ARBA00010476"/>
    </source>
</evidence>
<dbReference type="Pfam" id="PF07743">
    <property type="entry name" value="HSCB_C"/>
    <property type="match status" value="1"/>
</dbReference>
<name>A0ABQ6F9W1_9RHOO</name>
<protein>
    <recommendedName>
        <fullName evidence="4">Co-chaperone protein HscB homolog</fullName>
    </recommendedName>
</protein>
<dbReference type="InterPro" id="IPR036386">
    <property type="entry name" value="HscB_C_sf"/>
</dbReference>
<keyword evidence="7" id="KW-1185">Reference proteome</keyword>
<dbReference type="InterPro" id="IPR009073">
    <property type="entry name" value="HscB_oligo_C"/>
</dbReference>
<gene>
    <name evidence="4 6" type="primary">hscB</name>
    <name evidence="6" type="ORF">GCM10007933_11920</name>
</gene>
<evidence type="ECO:0000259" key="5">
    <source>
        <dbReference type="PROSITE" id="PS50076"/>
    </source>
</evidence>
<dbReference type="NCBIfam" id="NF002935">
    <property type="entry name" value="PRK03578.1"/>
    <property type="match status" value="1"/>
</dbReference>
<evidence type="ECO:0000256" key="4">
    <source>
        <dbReference type="HAMAP-Rule" id="MF_00682"/>
    </source>
</evidence>
<dbReference type="Proteomes" id="UP001157167">
    <property type="component" value="Unassembled WGS sequence"/>
</dbReference>
<evidence type="ECO:0000256" key="2">
    <source>
        <dbReference type="ARBA" id="ARBA00023186"/>
    </source>
</evidence>
<sequence length="176" mass="20359">MLDLKQDYFALFGLTPAFRIDEERLEQAYLDLQGRVHPDRFAHLSDAEKRQSMQWATHVNEAFRTLKGPLTRGHYLLELRGVDPAFDTNTAMSAEFLMEQMEWREALGEARDAADEDVLDELSRRVRHNSKALVEELARQLDDTIDLEAAADTIRRMKFLEKLQHEINDALTALES</sequence>
<dbReference type="Gene3D" id="1.10.287.110">
    <property type="entry name" value="DnaJ domain"/>
    <property type="match status" value="1"/>
</dbReference>
<evidence type="ECO:0000313" key="6">
    <source>
        <dbReference type="EMBL" id="GLT21739.1"/>
    </source>
</evidence>